<dbReference type="InterPro" id="IPR036397">
    <property type="entry name" value="RNaseH_sf"/>
</dbReference>
<proteinExistence type="predicted"/>
<dbReference type="WBParaSite" id="ACRNAN_scaffold18943.g30677.t1">
    <property type="protein sequence ID" value="ACRNAN_scaffold18943.g30677.t1"/>
    <property type="gene ID" value="ACRNAN_scaffold18943.g30677"/>
</dbReference>
<dbReference type="AlphaFoldDB" id="A0A914D5R4"/>
<evidence type="ECO:0000313" key="2">
    <source>
        <dbReference type="WBParaSite" id="ACRNAN_scaffold18943.g30677.t1"/>
    </source>
</evidence>
<dbReference type="PANTHER" id="PTHR46068:SF1">
    <property type="entry name" value="TRANSPOSASE IS30-LIKE HTH DOMAIN-CONTAINING PROTEIN"/>
    <property type="match status" value="1"/>
</dbReference>
<organism evidence="1 2">
    <name type="scientific">Acrobeloides nanus</name>
    <dbReference type="NCBI Taxonomy" id="290746"/>
    <lineage>
        <taxon>Eukaryota</taxon>
        <taxon>Metazoa</taxon>
        <taxon>Ecdysozoa</taxon>
        <taxon>Nematoda</taxon>
        <taxon>Chromadorea</taxon>
        <taxon>Rhabditida</taxon>
        <taxon>Tylenchina</taxon>
        <taxon>Cephalobomorpha</taxon>
        <taxon>Cephaloboidea</taxon>
        <taxon>Cephalobidae</taxon>
        <taxon>Acrobeloides</taxon>
    </lineage>
</organism>
<protein>
    <submittedName>
        <fullName evidence="2">Tc1-like transposase DDE domain-containing protein</fullName>
    </submittedName>
</protein>
<dbReference type="Gene3D" id="3.30.420.10">
    <property type="entry name" value="Ribonuclease H-like superfamily/Ribonuclease H"/>
    <property type="match status" value="1"/>
</dbReference>
<dbReference type="Proteomes" id="UP000887540">
    <property type="component" value="Unplaced"/>
</dbReference>
<name>A0A914D5R4_9BILA</name>
<sequence length="97" mass="11187">MSPNLIPTQKWLAEHFPDFIKKNEWPASSPDLNPLDYTIWNVLESRVNAEEHNSVESLKRAITEAFESLDQEMINRAIDDWPRRLNAVIAANGGHFE</sequence>
<accession>A0A914D5R4</accession>
<keyword evidence="1" id="KW-1185">Reference proteome</keyword>
<dbReference type="GO" id="GO:0003676">
    <property type="term" value="F:nucleic acid binding"/>
    <property type="evidence" value="ECO:0007669"/>
    <property type="project" value="InterPro"/>
</dbReference>
<dbReference type="PANTHER" id="PTHR46068">
    <property type="entry name" value="PROTEIN CBG27172"/>
    <property type="match status" value="1"/>
</dbReference>
<evidence type="ECO:0000313" key="1">
    <source>
        <dbReference type="Proteomes" id="UP000887540"/>
    </source>
</evidence>
<reference evidence="2" key="1">
    <citation type="submission" date="2022-11" db="UniProtKB">
        <authorList>
            <consortium name="WormBaseParasite"/>
        </authorList>
    </citation>
    <scope>IDENTIFICATION</scope>
</reference>